<evidence type="ECO:0000256" key="2">
    <source>
        <dbReference type="ARBA" id="ARBA00023002"/>
    </source>
</evidence>
<organism evidence="4 5">
    <name type="scientific">Granulicella mallensis</name>
    <dbReference type="NCBI Taxonomy" id="940614"/>
    <lineage>
        <taxon>Bacteria</taxon>
        <taxon>Pseudomonadati</taxon>
        <taxon>Acidobacteriota</taxon>
        <taxon>Terriglobia</taxon>
        <taxon>Terriglobales</taxon>
        <taxon>Acidobacteriaceae</taxon>
        <taxon>Granulicella</taxon>
    </lineage>
</organism>
<gene>
    <name evidence="4" type="ORF">HDF15_002633</name>
</gene>
<keyword evidence="2" id="KW-0560">Oxidoreductase</keyword>
<dbReference type="PRINTS" id="PR00081">
    <property type="entry name" value="GDHRDH"/>
</dbReference>
<dbReference type="Proteomes" id="UP000584867">
    <property type="component" value="Unassembled WGS sequence"/>
</dbReference>
<dbReference type="RefSeq" id="WP_184256065.1">
    <property type="nucleotide sequence ID" value="NZ_JACHIO010000010.1"/>
</dbReference>
<dbReference type="Pfam" id="PF00106">
    <property type="entry name" value="adh_short"/>
    <property type="match status" value="1"/>
</dbReference>
<protein>
    <submittedName>
        <fullName evidence="4">NAD(P)-dependent dehydrogenase (Short-subunit alcohol dehydrogenase family)</fullName>
    </submittedName>
</protein>
<name>A0A7W8EA64_9BACT</name>
<dbReference type="InterPro" id="IPR051911">
    <property type="entry name" value="SDR_oxidoreductase"/>
</dbReference>
<proteinExistence type="inferred from homology"/>
<dbReference type="EMBL" id="JACHIO010000010">
    <property type="protein sequence ID" value="MBB5064279.1"/>
    <property type="molecule type" value="Genomic_DNA"/>
</dbReference>
<sequence length="266" mass="29313">MAKTILITGASSGIGRATALYFAEKGWNVSATLRDPLKADPILQHPQISLFALDVTNADSIAQAIADTLSRYQKIDVLLNNAGYGLFGPVEVLDSQQIQQQFATNLFGLISVTQQVLPFMRAAGEGLILNISSIVGRMALPYASSYIATKFAVEGLSESMRYELEPFHIRVKLIEPGSISTEFGKGSMQMAVSGPYRESMNKFLNVFTKSSSKGARPEEVAKIIYRAANDASNRLRYLAKPGPFFWMNRILPDAIWRRLLVKAMVK</sequence>
<evidence type="ECO:0000313" key="5">
    <source>
        <dbReference type="Proteomes" id="UP000584867"/>
    </source>
</evidence>
<comment type="similarity">
    <text evidence="1 3">Belongs to the short-chain dehydrogenases/reductases (SDR) family.</text>
</comment>
<dbReference type="InterPro" id="IPR002347">
    <property type="entry name" value="SDR_fam"/>
</dbReference>
<comment type="caution">
    <text evidence="4">The sequence shown here is derived from an EMBL/GenBank/DDBJ whole genome shotgun (WGS) entry which is preliminary data.</text>
</comment>
<accession>A0A7W8EA64</accession>
<evidence type="ECO:0000256" key="3">
    <source>
        <dbReference type="RuleBase" id="RU000363"/>
    </source>
</evidence>
<dbReference type="SUPFAM" id="SSF51735">
    <property type="entry name" value="NAD(P)-binding Rossmann-fold domains"/>
    <property type="match status" value="1"/>
</dbReference>
<dbReference type="PRINTS" id="PR00080">
    <property type="entry name" value="SDRFAMILY"/>
</dbReference>
<dbReference type="AlphaFoldDB" id="A0A7W8EA64"/>
<evidence type="ECO:0000256" key="1">
    <source>
        <dbReference type="ARBA" id="ARBA00006484"/>
    </source>
</evidence>
<dbReference type="CDD" id="cd05374">
    <property type="entry name" value="17beta-HSD-like_SDR_c"/>
    <property type="match status" value="1"/>
</dbReference>
<dbReference type="PANTHER" id="PTHR43976">
    <property type="entry name" value="SHORT CHAIN DEHYDROGENASE"/>
    <property type="match status" value="1"/>
</dbReference>
<reference evidence="4 5" key="1">
    <citation type="submission" date="2020-08" db="EMBL/GenBank/DDBJ databases">
        <title>Genomic Encyclopedia of Type Strains, Phase IV (KMG-V): Genome sequencing to study the core and pangenomes of soil and plant-associated prokaryotes.</title>
        <authorList>
            <person name="Whitman W."/>
        </authorList>
    </citation>
    <scope>NUCLEOTIDE SEQUENCE [LARGE SCALE GENOMIC DNA]</scope>
    <source>
        <strain evidence="4 5">X5P3</strain>
    </source>
</reference>
<dbReference type="InterPro" id="IPR036291">
    <property type="entry name" value="NAD(P)-bd_dom_sf"/>
</dbReference>
<evidence type="ECO:0000313" key="4">
    <source>
        <dbReference type="EMBL" id="MBB5064279.1"/>
    </source>
</evidence>
<dbReference type="PANTHER" id="PTHR43976:SF16">
    <property type="entry name" value="SHORT-CHAIN DEHYDROGENASE_REDUCTASE FAMILY PROTEIN"/>
    <property type="match status" value="1"/>
</dbReference>
<dbReference type="Gene3D" id="3.40.50.720">
    <property type="entry name" value="NAD(P)-binding Rossmann-like Domain"/>
    <property type="match status" value="1"/>
</dbReference>
<dbReference type="GO" id="GO:0016491">
    <property type="term" value="F:oxidoreductase activity"/>
    <property type="evidence" value="ECO:0007669"/>
    <property type="project" value="UniProtKB-KW"/>
</dbReference>